<accession>A0A2W0EV23</accession>
<dbReference type="RefSeq" id="WP_110657251.1">
    <property type="nucleotide sequence ID" value="NZ_PDLL01000012.1"/>
</dbReference>
<dbReference type="AlphaFoldDB" id="A0A2W0EV23"/>
<evidence type="ECO:0000313" key="3">
    <source>
        <dbReference type="Proteomes" id="UP000247437"/>
    </source>
</evidence>
<dbReference type="Proteomes" id="UP000247437">
    <property type="component" value="Unassembled WGS sequence"/>
</dbReference>
<dbReference type="OrthoDB" id="6965010at2"/>
<feature type="region of interest" description="Disordered" evidence="1">
    <location>
        <begin position="141"/>
        <end position="161"/>
    </location>
</feature>
<reference evidence="2 3" key="1">
    <citation type="journal article" date="2018" name="Appl. Microbiol. Biotechnol.">
        <title>Characterization of the caprolactam degradation pathway in Pseudomonas jessenii using mass spectrometry-based proteomics.</title>
        <authorList>
            <person name="Otzen M."/>
            <person name="Palacio C."/>
            <person name="Janssen D.B."/>
        </authorList>
    </citation>
    <scope>NUCLEOTIDE SEQUENCE [LARGE SCALE GENOMIC DNA]</scope>
    <source>
        <strain evidence="2 3">GO3</strain>
    </source>
</reference>
<gene>
    <name evidence="2" type="ORF">CRX42_02390</name>
</gene>
<evidence type="ECO:0000313" key="2">
    <source>
        <dbReference type="EMBL" id="PYY72199.1"/>
    </source>
</evidence>
<evidence type="ECO:0000256" key="1">
    <source>
        <dbReference type="SAM" id="MobiDB-lite"/>
    </source>
</evidence>
<dbReference type="EMBL" id="PDLL01000012">
    <property type="protein sequence ID" value="PYY72199.1"/>
    <property type="molecule type" value="Genomic_DNA"/>
</dbReference>
<protein>
    <submittedName>
        <fullName evidence="2">Uncharacterized protein</fullName>
    </submittedName>
</protein>
<dbReference type="Pfam" id="PF21822">
    <property type="entry name" value="Phage_TAC_15"/>
    <property type="match status" value="1"/>
</dbReference>
<organism evidence="2 3">
    <name type="scientific">Pseudomonas jessenii</name>
    <dbReference type="NCBI Taxonomy" id="77298"/>
    <lineage>
        <taxon>Bacteria</taxon>
        <taxon>Pseudomonadati</taxon>
        <taxon>Pseudomonadota</taxon>
        <taxon>Gammaproteobacteria</taxon>
        <taxon>Pseudomonadales</taxon>
        <taxon>Pseudomonadaceae</taxon>
        <taxon>Pseudomonas</taxon>
    </lineage>
</organism>
<dbReference type="InterPro" id="IPR049156">
    <property type="entry name" value="Phage_chap_TAC_15-like"/>
</dbReference>
<name>A0A2W0EV23_PSEJE</name>
<proteinExistence type="predicted"/>
<comment type="caution">
    <text evidence="2">The sequence shown here is derived from an EMBL/GenBank/DDBJ whole genome shotgun (WGS) entry which is preliminary data.</text>
</comment>
<sequence>MSSAEAHIRSFEHDGVTYRFGMPSAEKQRAVLFRLGKYGVEPMIRGLALAEVGQASAFMVAGGIVGTMLARMPEDDFNFVCDSMLGKLFKEGVSTPLTMEDFSGRLKTYFTLVVMALGSVFEDFSQLLTLFQKSTDSVAAADSSQESASTQPSTGSSGGPA</sequence>